<keyword evidence="11" id="KW-0664">Pyridoxine biosynthesis</keyword>
<name>A0AAD9V642_ACRCE</name>
<comment type="similarity">
    <text evidence="5">Belongs to the pyridoxamine 5'-phosphate oxidase family.</text>
</comment>
<proteinExistence type="inferred from homology"/>
<keyword evidence="15" id="KW-1185">Reference proteome</keyword>
<keyword evidence="10" id="KW-0560">Oxidoreductase</keyword>
<protein>
    <recommendedName>
        <fullName evidence="7">pyridoxal 5'-phosphate synthase</fullName>
        <ecNumber evidence="7">1.4.3.5</ecNumber>
    </recommendedName>
</protein>
<keyword evidence="8" id="KW-0285">Flavoprotein</keyword>
<dbReference type="GO" id="GO:0010181">
    <property type="term" value="F:FMN binding"/>
    <property type="evidence" value="ECO:0007669"/>
    <property type="project" value="InterPro"/>
</dbReference>
<evidence type="ECO:0000256" key="11">
    <source>
        <dbReference type="ARBA" id="ARBA00023096"/>
    </source>
</evidence>
<evidence type="ECO:0000256" key="4">
    <source>
        <dbReference type="ARBA" id="ARBA00005037"/>
    </source>
</evidence>
<keyword evidence="9" id="KW-0288">FMN</keyword>
<sequence>MMRKEDVAAMRIDYKTPTFDDSCLVAKEPFMQFDAWFKEARTAEGIGEANAMVLTTCGRDYRPRARVVLLKGYDETGFTFYTNYSSKKGQQLNDNPYACLLFYWHPLHRQIRIEGRVEKLPEKESERYFHSRPRPSQIGALVSNNQSSVIASREILQEKETKLKEEYADETKVIPKPDYWGGFKVVPDQVEFWQGQSSRLHDRLVFRKPGEDEVIDENFTKNGTGGWVYERLAP</sequence>
<dbReference type="Pfam" id="PF01243">
    <property type="entry name" value="PNPOx_N"/>
    <property type="match status" value="1"/>
</dbReference>
<evidence type="ECO:0000256" key="1">
    <source>
        <dbReference type="ARBA" id="ARBA00001917"/>
    </source>
</evidence>
<dbReference type="HAMAP" id="MF_01629">
    <property type="entry name" value="PdxH"/>
    <property type="match status" value="1"/>
</dbReference>
<evidence type="ECO:0000259" key="13">
    <source>
        <dbReference type="Pfam" id="PF10590"/>
    </source>
</evidence>
<dbReference type="GO" id="GO:0004733">
    <property type="term" value="F:pyridoxamine phosphate oxidase activity"/>
    <property type="evidence" value="ECO:0007669"/>
    <property type="project" value="UniProtKB-EC"/>
</dbReference>
<evidence type="ECO:0000256" key="8">
    <source>
        <dbReference type="ARBA" id="ARBA00022630"/>
    </source>
</evidence>
<evidence type="ECO:0000256" key="6">
    <source>
        <dbReference type="ARBA" id="ARBA00011738"/>
    </source>
</evidence>
<gene>
    <name evidence="14" type="ORF">P5673_014871</name>
</gene>
<comment type="function">
    <text evidence="2">Catalyzes the oxidation of either pyridoxine 5'-phosphate (PNP) or pyridoxamine 5'-phosphate (PMP) into pyridoxal 5'-phosphate (PLP).</text>
</comment>
<dbReference type="InterPro" id="IPR012349">
    <property type="entry name" value="Split_barrel_FMN-bd"/>
</dbReference>
<evidence type="ECO:0000256" key="5">
    <source>
        <dbReference type="ARBA" id="ARBA00007301"/>
    </source>
</evidence>
<dbReference type="PANTHER" id="PTHR10851">
    <property type="entry name" value="PYRIDOXINE-5-PHOSPHATE OXIDASE"/>
    <property type="match status" value="1"/>
</dbReference>
<comment type="pathway">
    <text evidence="4">Cofactor metabolism; pyridoxal 5'-phosphate salvage; pyridoxal 5'-phosphate from pyridoxine 5'-phosphate: step 1/1.</text>
</comment>
<evidence type="ECO:0000259" key="12">
    <source>
        <dbReference type="Pfam" id="PF01243"/>
    </source>
</evidence>
<organism evidence="14 15">
    <name type="scientific">Acropora cervicornis</name>
    <name type="common">Staghorn coral</name>
    <dbReference type="NCBI Taxonomy" id="6130"/>
    <lineage>
        <taxon>Eukaryota</taxon>
        <taxon>Metazoa</taxon>
        <taxon>Cnidaria</taxon>
        <taxon>Anthozoa</taxon>
        <taxon>Hexacorallia</taxon>
        <taxon>Scleractinia</taxon>
        <taxon>Astrocoeniina</taxon>
        <taxon>Acroporidae</taxon>
        <taxon>Acropora</taxon>
    </lineage>
</organism>
<evidence type="ECO:0000313" key="14">
    <source>
        <dbReference type="EMBL" id="KAK2562115.1"/>
    </source>
</evidence>
<dbReference type="Proteomes" id="UP001249851">
    <property type="component" value="Unassembled WGS sequence"/>
</dbReference>
<dbReference type="EMBL" id="JARQWQ010000030">
    <property type="protein sequence ID" value="KAK2562115.1"/>
    <property type="molecule type" value="Genomic_DNA"/>
</dbReference>
<dbReference type="PROSITE" id="PS01064">
    <property type="entry name" value="PYRIDOX_OXIDASE"/>
    <property type="match status" value="1"/>
</dbReference>
<evidence type="ECO:0000313" key="15">
    <source>
        <dbReference type="Proteomes" id="UP001249851"/>
    </source>
</evidence>
<dbReference type="GO" id="GO:0008615">
    <property type="term" value="P:pyridoxine biosynthetic process"/>
    <property type="evidence" value="ECO:0007669"/>
    <property type="project" value="UniProtKB-KW"/>
</dbReference>
<dbReference type="NCBIfam" id="TIGR00558">
    <property type="entry name" value="pdxH"/>
    <property type="match status" value="1"/>
</dbReference>
<dbReference type="InterPro" id="IPR011576">
    <property type="entry name" value="Pyridox_Oxase_N"/>
</dbReference>
<dbReference type="Gene3D" id="2.30.110.10">
    <property type="entry name" value="Electron Transport, Fmn-binding Protein, Chain A"/>
    <property type="match status" value="1"/>
</dbReference>
<feature type="domain" description="Pyridoxamine 5'-phosphate oxidase N-terminal" evidence="12">
    <location>
        <begin position="43"/>
        <end position="157"/>
    </location>
</feature>
<dbReference type="Pfam" id="PF10590">
    <property type="entry name" value="PNP_phzG_C"/>
    <property type="match status" value="1"/>
</dbReference>
<comment type="caution">
    <text evidence="14">The sequence shown here is derived from an EMBL/GenBank/DDBJ whole genome shotgun (WGS) entry which is preliminary data.</text>
</comment>
<comment type="subunit">
    <text evidence="6">Homodimer.</text>
</comment>
<reference evidence="14" key="1">
    <citation type="journal article" date="2023" name="G3 (Bethesda)">
        <title>Whole genome assembly and annotation of the endangered Caribbean coral Acropora cervicornis.</title>
        <authorList>
            <person name="Selwyn J.D."/>
            <person name="Vollmer S.V."/>
        </authorList>
    </citation>
    <scope>NUCLEOTIDE SEQUENCE</scope>
    <source>
        <strain evidence="14">K2</strain>
    </source>
</reference>
<dbReference type="PIRSF" id="PIRSF000190">
    <property type="entry name" value="Pyd_amn-ph_oxd"/>
    <property type="match status" value="1"/>
</dbReference>
<evidence type="ECO:0000256" key="3">
    <source>
        <dbReference type="ARBA" id="ARBA00004738"/>
    </source>
</evidence>
<dbReference type="NCBIfam" id="NF004231">
    <property type="entry name" value="PRK05679.1"/>
    <property type="match status" value="1"/>
</dbReference>
<dbReference type="InterPro" id="IPR019576">
    <property type="entry name" value="Pyridoxamine_oxidase_dimer_C"/>
</dbReference>
<evidence type="ECO:0000256" key="2">
    <source>
        <dbReference type="ARBA" id="ARBA00003691"/>
    </source>
</evidence>
<dbReference type="SUPFAM" id="SSF50475">
    <property type="entry name" value="FMN-binding split barrel"/>
    <property type="match status" value="1"/>
</dbReference>
<comment type="pathway">
    <text evidence="3">Cofactor metabolism; pyridoxal 5'-phosphate salvage; pyridoxal 5'-phosphate from pyridoxamine 5'-phosphate: step 1/1.</text>
</comment>
<dbReference type="InterPro" id="IPR019740">
    <property type="entry name" value="Pyridox_Oxase_CS"/>
</dbReference>
<dbReference type="AlphaFoldDB" id="A0AAD9V642"/>
<accession>A0AAD9V642</accession>
<dbReference type="FunFam" id="2.30.110.10:FF:000005">
    <property type="entry name" value="NAD(P)H-hydrate epimerase"/>
    <property type="match status" value="1"/>
</dbReference>
<evidence type="ECO:0000256" key="7">
    <source>
        <dbReference type="ARBA" id="ARBA00012801"/>
    </source>
</evidence>
<dbReference type="PANTHER" id="PTHR10851:SF0">
    <property type="entry name" value="PYRIDOXINE-5'-PHOSPHATE OXIDASE"/>
    <property type="match status" value="1"/>
</dbReference>
<comment type="cofactor">
    <cofactor evidence="1">
        <name>FMN</name>
        <dbReference type="ChEBI" id="CHEBI:58210"/>
    </cofactor>
</comment>
<feature type="domain" description="Pyridoxine 5'-phosphate oxidase dimerisation C-terminal" evidence="13">
    <location>
        <begin position="180"/>
        <end position="234"/>
    </location>
</feature>
<dbReference type="InterPro" id="IPR000659">
    <property type="entry name" value="Pyridox_Oxase"/>
</dbReference>
<reference evidence="14" key="2">
    <citation type="journal article" date="2023" name="Science">
        <title>Genomic signatures of disease resistance in endangered staghorn corals.</title>
        <authorList>
            <person name="Vollmer S.V."/>
            <person name="Selwyn J.D."/>
            <person name="Despard B.A."/>
            <person name="Roesel C.L."/>
        </authorList>
    </citation>
    <scope>NUCLEOTIDE SEQUENCE</scope>
    <source>
        <strain evidence="14">K2</strain>
    </source>
</reference>
<evidence type="ECO:0000256" key="9">
    <source>
        <dbReference type="ARBA" id="ARBA00022643"/>
    </source>
</evidence>
<evidence type="ECO:0000256" key="10">
    <source>
        <dbReference type="ARBA" id="ARBA00023002"/>
    </source>
</evidence>
<dbReference type="EC" id="1.4.3.5" evidence="7"/>